<gene>
    <name evidence="2" type="ORF">I8748_14340</name>
</gene>
<organism evidence="2 3">
    <name type="scientific">Amazonocrinis nigriterrae CENA67</name>
    <dbReference type="NCBI Taxonomy" id="2794033"/>
    <lineage>
        <taxon>Bacteria</taxon>
        <taxon>Bacillati</taxon>
        <taxon>Cyanobacteriota</taxon>
        <taxon>Cyanophyceae</taxon>
        <taxon>Nostocales</taxon>
        <taxon>Nostocaceae</taxon>
        <taxon>Amazonocrinis</taxon>
        <taxon>Amazonocrinis nigriterrae</taxon>
    </lineage>
</organism>
<evidence type="ECO:0000313" key="3">
    <source>
        <dbReference type="Proteomes" id="UP000632766"/>
    </source>
</evidence>
<sequence>MSKKLPNNSQDNATNQQPKPSLESLRVDATLQPRIMTATPPLPKEKILRAMAAMITARDWVGYLSFRRQLKTNYSENFGSTLRNFYKSLPPNDLEAYINYFGDWETLTRSEQRIRAKEYQQSRKERQWPNLHTDR</sequence>
<protein>
    <submittedName>
        <fullName evidence="2">Uncharacterized protein</fullName>
    </submittedName>
</protein>
<feature type="region of interest" description="Disordered" evidence="1">
    <location>
        <begin position="1"/>
        <end position="26"/>
    </location>
</feature>
<name>A0A8J7HP82_9NOST</name>
<accession>A0A8J7HP82</accession>
<evidence type="ECO:0000313" key="2">
    <source>
        <dbReference type="EMBL" id="MBH8563351.1"/>
    </source>
</evidence>
<reference evidence="2 3" key="1">
    <citation type="journal article" date="2021" name="Int. J. Syst. Evol. Microbiol.">
        <title>Amazonocrinis nigriterrae gen. nov., sp. nov., Atlanticothrix silvestris gen. nov., sp. nov. and Dendronalium phyllosphericum gen. nov., sp. nov., nostocacean cyanobacteria from Brazilian environments.</title>
        <authorList>
            <person name="Alvarenga D.O."/>
            <person name="Andreote A.P.D."/>
            <person name="Branco L.H.Z."/>
            <person name="Delbaje E."/>
            <person name="Cruz R.B."/>
            <person name="Varani A.M."/>
            <person name="Fiore M.F."/>
        </authorList>
    </citation>
    <scope>NUCLEOTIDE SEQUENCE [LARGE SCALE GENOMIC DNA]</scope>
    <source>
        <strain evidence="2 3">CENA67</strain>
    </source>
</reference>
<dbReference type="RefSeq" id="WP_198125240.1">
    <property type="nucleotide sequence ID" value="NZ_JAECZC010000023.1"/>
</dbReference>
<dbReference type="Proteomes" id="UP000632766">
    <property type="component" value="Unassembled WGS sequence"/>
</dbReference>
<dbReference type="AlphaFoldDB" id="A0A8J7HP82"/>
<feature type="compositionally biased region" description="Polar residues" evidence="1">
    <location>
        <begin position="1"/>
        <end position="19"/>
    </location>
</feature>
<evidence type="ECO:0000256" key="1">
    <source>
        <dbReference type="SAM" id="MobiDB-lite"/>
    </source>
</evidence>
<comment type="caution">
    <text evidence="2">The sequence shown here is derived from an EMBL/GenBank/DDBJ whole genome shotgun (WGS) entry which is preliminary data.</text>
</comment>
<keyword evidence="3" id="KW-1185">Reference proteome</keyword>
<proteinExistence type="predicted"/>
<dbReference type="EMBL" id="JAECZC010000023">
    <property type="protein sequence ID" value="MBH8563351.1"/>
    <property type="molecule type" value="Genomic_DNA"/>
</dbReference>